<accession>A0A1U7P0T6</accession>
<dbReference type="PANTHER" id="PTHR40562:SF1">
    <property type="entry name" value="NITRITE REDUCTASE (NADH) SMALL SUBUNIT"/>
    <property type="match status" value="1"/>
</dbReference>
<keyword evidence="6" id="KW-0534">Nitrate assimilation</keyword>
<dbReference type="EMBL" id="MSTI01000057">
    <property type="protein sequence ID" value="OLV18781.1"/>
    <property type="molecule type" value="Genomic_DNA"/>
</dbReference>
<dbReference type="InterPro" id="IPR012748">
    <property type="entry name" value="Rieske-like_NirD"/>
</dbReference>
<evidence type="ECO:0000259" key="7">
    <source>
        <dbReference type="PROSITE" id="PS51296"/>
    </source>
</evidence>
<protein>
    <submittedName>
        <fullName evidence="8">Nitrite reductase [NAD(P)H] small subunit</fullName>
    </submittedName>
</protein>
<evidence type="ECO:0000256" key="5">
    <source>
        <dbReference type="ARBA" id="ARBA00023014"/>
    </source>
</evidence>
<comment type="caution">
    <text evidence="8">The sequence shown here is derived from an EMBL/GenBank/DDBJ whole genome shotgun (WGS) entry which is preliminary data.</text>
</comment>
<dbReference type="AlphaFoldDB" id="A0A1U7P0T6"/>
<evidence type="ECO:0000313" key="9">
    <source>
        <dbReference type="Proteomes" id="UP000186607"/>
    </source>
</evidence>
<dbReference type="InterPro" id="IPR017881">
    <property type="entry name" value="NirD"/>
</dbReference>
<evidence type="ECO:0000256" key="6">
    <source>
        <dbReference type="ARBA" id="ARBA00023063"/>
    </source>
</evidence>
<dbReference type="RefSeq" id="WP_075831446.1">
    <property type="nucleotide sequence ID" value="NZ_MSTI01000057.1"/>
</dbReference>
<dbReference type="Proteomes" id="UP000186607">
    <property type="component" value="Unassembled WGS sequence"/>
</dbReference>
<keyword evidence="4" id="KW-0408">Iron</keyword>
<evidence type="ECO:0000256" key="2">
    <source>
        <dbReference type="ARBA" id="ARBA00022723"/>
    </source>
</evidence>
<dbReference type="InterPro" id="IPR036922">
    <property type="entry name" value="Rieske_2Fe-2S_sf"/>
</dbReference>
<dbReference type="NCBIfam" id="TIGR02378">
    <property type="entry name" value="nirD_assim_sml"/>
    <property type="match status" value="1"/>
</dbReference>
<keyword evidence="9" id="KW-1185">Reference proteome</keyword>
<dbReference type="GO" id="GO:0008942">
    <property type="term" value="F:nitrite reductase [NAD(P)H] activity"/>
    <property type="evidence" value="ECO:0007669"/>
    <property type="project" value="InterPro"/>
</dbReference>
<gene>
    <name evidence="8" type="ORF">BOO71_0004720</name>
</gene>
<evidence type="ECO:0000313" key="8">
    <source>
        <dbReference type="EMBL" id="OLV18781.1"/>
    </source>
</evidence>
<evidence type="ECO:0000256" key="4">
    <source>
        <dbReference type="ARBA" id="ARBA00023004"/>
    </source>
</evidence>
<dbReference type="GO" id="GO:0046872">
    <property type="term" value="F:metal ion binding"/>
    <property type="evidence" value="ECO:0007669"/>
    <property type="project" value="UniProtKB-KW"/>
</dbReference>
<evidence type="ECO:0000256" key="3">
    <source>
        <dbReference type="ARBA" id="ARBA00023002"/>
    </source>
</evidence>
<keyword evidence="5" id="KW-0411">Iron-sulfur</keyword>
<evidence type="ECO:0000256" key="1">
    <source>
        <dbReference type="ARBA" id="ARBA00022714"/>
    </source>
</evidence>
<dbReference type="eggNOG" id="COG2146">
    <property type="taxonomic scope" value="Bacteria"/>
</dbReference>
<dbReference type="Pfam" id="PF13806">
    <property type="entry name" value="Rieske_2"/>
    <property type="match status" value="1"/>
</dbReference>
<dbReference type="GO" id="GO:0042128">
    <property type="term" value="P:nitrate assimilation"/>
    <property type="evidence" value="ECO:0007669"/>
    <property type="project" value="UniProtKB-KW"/>
</dbReference>
<feature type="domain" description="Rieske" evidence="7">
    <location>
        <begin position="17"/>
        <end position="121"/>
    </location>
</feature>
<dbReference type="PANTHER" id="PTHR40562">
    <property type="match status" value="1"/>
</dbReference>
<dbReference type="OrthoDB" id="593800at2"/>
<dbReference type="Gene3D" id="2.102.10.10">
    <property type="entry name" value="Rieske [2Fe-2S] iron-sulphur domain"/>
    <property type="match status" value="1"/>
</dbReference>
<dbReference type="PROSITE" id="PS51300">
    <property type="entry name" value="NIRD"/>
    <property type="match status" value="1"/>
</dbReference>
<keyword evidence="2" id="KW-0479">Metal-binding</keyword>
<dbReference type="STRING" id="249408.BOO71_0004720"/>
<name>A0A1U7P0T6_9DEIO</name>
<keyword evidence="3" id="KW-0560">Oxidoreductase</keyword>
<keyword evidence="1" id="KW-0001">2Fe-2S</keyword>
<sequence length="125" mass="13350">MTLNLNTHSTPPLPSWQRICGLADILPGLGVCALVDGRQIAVFHVAGQVYALGNRDPFTGADVISRGLTGSYRSGEAEERPKVASPLLKHAFDLETGQALDHADMTLPTYPARVEGGEVWIGLVD</sequence>
<organism evidence="8 9">
    <name type="scientific">Deinococcus marmoris</name>
    <dbReference type="NCBI Taxonomy" id="249408"/>
    <lineage>
        <taxon>Bacteria</taxon>
        <taxon>Thermotogati</taxon>
        <taxon>Deinococcota</taxon>
        <taxon>Deinococci</taxon>
        <taxon>Deinococcales</taxon>
        <taxon>Deinococcaceae</taxon>
        <taxon>Deinococcus</taxon>
    </lineage>
</organism>
<dbReference type="SUPFAM" id="SSF50022">
    <property type="entry name" value="ISP domain"/>
    <property type="match status" value="1"/>
</dbReference>
<dbReference type="InterPro" id="IPR017941">
    <property type="entry name" value="Rieske_2Fe-2S"/>
</dbReference>
<proteinExistence type="predicted"/>
<dbReference type="GO" id="GO:0051537">
    <property type="term" value="F:2 iron, 2 sulfur cluster binding"/>
    <property type="evidence" value="ECO:0007669"/>
    <property type="project" value="UniProtKB-KW"/>
</dbReference>
<dbReference type="CDD" id="cd03529">
    <property type="entry name" value="Rieske_NirD"/>
    <property type="match status" value="1"/>
</dbReference>
<reference evidence="8 9" key="1">
    <citation type="submission" date="2017-01" db="EMBL/GenBank/DDBJ databases">
        <title>Genome Analysis of Deinococcus marmoris KOPRI26562.</title>
        <authorList>
            <person name="Kim J.H."/>
            <person name="Oh H.-M."/>
        </authorList>
    </citation>
    <scope>NUCLEOTIDE SEQUENCE [LARGE SCALE GENOMIC DNA]</scope>
    <source>
        <strain evidence="8 9">KOPRI26562</strain>
    </source>
</reference>
<dbReference type="PROSITE" id="PS51296">
    <property type="entry name" value="RIESKE"/>
    <property type="match status" value="1"/>
</dbReference>